<comment type="caution">
    <text evidence="1">The sequence shown here is derived from an EMBL/GenBank/DDBJ whole genome shotgun (WGS) entry which is preliminary data.</text>
</comment>
<proteinExistence type="predicted"/>
<dbReference type="GO" id="GO:0009409">
    <property type="term" value="P:response to cold"/>
    <property type="evidence" value="ECO:0007669"/>
    <property type="project" value="InterPro"/>
</dbReference>
<organism evidence="1 2">
    <name type="scientific">Trapa natans</name>
    <name type="common">Water chestnut</name>
    <dbReference type="NCBI Taxonomy" id="22666"/>
    <lineage>
        <taxon>Eukaryota</taxon>
        <taxon>Viridiplantae</taxon>
        <taxon>Streptophyta</taxon>
        <taxon>Embryophyta</taxon>
        <taxon>Tracheophyta</taxon>
        <taxon>Spermatophyta</taxon>
        <taxon>Magnoliopsida</taxon>
        <taxon>eudicotyledons</taxon>
        <taxon>Gunneridae</taxon>
        <taxon>Pentapetalae</taxon>
        <taxon>rosids</taxon>
        <taxon>malvids</taxon>
        <taxon>Myrtales</taxon>
        <taxon>Lythraceae</taxon>
        <taxon>Trapa</taxon>
    </lineage>
</organism>
<protein>
    <submittedName>
        <fullName evidence="1">Uncharacterized protein</fullName>
    </submittedName>
</protein>
<dbReference type="Proteomes" id="UP001346149">
    <property type="component" value="Unassembled WGS sequence"/>
</dbReference>
<accession>A0AAN7M1L2</accession>
<dbReference type="PANTHER" id="PTHR33676">
    <property type="entry name" value="COLD REGULATED PROTEIN 27"/>
    <property type="match status" value="1"/>
</dbReference>
<dbReference type="PANTHER" id="PTHR33676:SF15">
    <property type="entry name" value="OS02G0674233 PROTEIN"/>
    <property type="match status" value="1"/>
</dbReference>
<dbReference type="GO" id="GO:0042752">
    <property type="term" value="P:regulation of circadian rhythm"/>
    <property type="evidence" value="ECO:0007669"/>
    <property type="project" value="InterPro"/>
</dbReference>
<dbReference type="EMBL" id="JAXQNO010000010">
    <property type="protein sequence ID" value="KAK4790177.1"/>
    <property type="molecule type" value="Genomic_DNA"/>
</dbReference>
<name>A0AAN7M1L2_TRANT</name>
<sequence>MDMRQLQEYGSSSSSWTDEKHLKFLDSVEASFVRTMLHGNDSSNHLPLLRLDRYMPDSSESTRDLKSQRRKNLRPAVQPELMVGLGLTRNPGGDSHLSQLTPLMIRWFQSF</sequence>
<evidence type="ECO:0000313" key="2">
    <source>
        <dbReference type="Proteomes" id="UP001346149"/>
    </source>
</evidence>
<dbReference type="InterPro" id="IPR044678">
    <property type="entry name" value="COR27/28"/>
</dbReference>
<keyword evidence="2" id="KW-1185">Reference proteome</keyword>
<reference evidence="1 2" key="1">
    <citation type="journal article" date="2023" name="Hortic Res">
        <title>Pangenome of water caltrop reveals structural variations and asymmetric subgenome divergence after allopolyploidization.</title>
        <authorList>
            <person name="Zhang X."/>
            <person name="Chen Y."/>
            <person name="Wang L."/>
            <person name="Yuan Y."/>
            <person name="Fang M."/>
            <person name="Shi L."/>
            <person name="Lu R."/>
            <person name="Comes H.P."/>
            <person name="Ma Y."/>
            <person name="Chen Y."/>
            <person name="Huang G."/>
            <person name="Zhou Y."/>
            <person name="Zheng Z."/>
            <person name="Qiu Y."/>
        </authorList>
    </citation>
    <scope>NUCLEOTIDE SEQUENCE [LARGE SCALE GENOMIC DNA]</scope>
    <source>
        <strain evidence="1">F231</strain>
    </source>
</reference>
<gene>
    <name evidence="1" type="ORF">SAY86_017481</name>
</gene>
<dbReference type="AlphaFoldDB" id="A0AAN7M1L2"/>
<evidence type="ECO:0000313" key="1">
    <source>
        <dbReference type="EMBL" id="KAK4790177.1"/>
    </source>
</evidence>